<evidence type="ECO:0000256" key="1">
    <source>
        <dbReference type="SAM" id="Phobius"/>
    </source>
</evidence>
<accession>A0A235CED8</accession>
<proteinExistence type="predicted"/>
<keyword evidence="1" id="KW-1133">Transmembrane helix</keyword>
<dbReference type="AlphaFoldDB" id="A0A235CED8"/>
<evidence type="ECO:0008006" key="6">
    <source>
        <dbReference type="Google" id="ProtNLM"/>
    </source>
</evidence>
<reference evidence="3 5" key="2">
    <citation type="submission" date="2019-03" db="EMBL/GenBank/DDBJ databases">
        <title>Genomic Encyclopedia of Archaeal and Bacterial Type Strains, Phase II (KMG-II): from individual species to whole genera.</title>
        <authorList>
            <person name="Goeker M."/>
        </authorList>
    </citation>
    <scope>NUCLEOTIDE SEQUENCE [LARGE SCALE GENOMIC DNA]</scope>
    <source>
        <strain evidence="3 5">DSM 15594</strain>
    </source>
</reference>
<dbReference type="OrthoDB" id="7065108at2"/>
<dbReference type="EMBL" id="SODO01000010">
    <property type="protein sequence ID" value="TDW57741.1"/>
    <property type="molecule type" value="Genomic_DNA"/>
</dbReference>
<sequence>MTAKVRFHLDPFLRTLVAIVGAFLLTRWSSIAVLALPWPPEQAVMTGMLLGFAVFAATVIWVFAAGSLRSACLGLLPAGGLLMYFSQGVAL</sequence>
<gene>
    <name evidence="2" type="ORF">B6S09_15005</name>
    <name evidence="3" type="ORF">LY04_02606</name>
</gene>
<keyword evidence="1" id="KW-0472">Membrane</keyword>
<evidence type="ECO:0000313" key="2">
    <source>
        <dbReference type="EMBL" id="OYD22774.1"/>
    </source>
</evidence>
<dbReference type="RefSeq" id="WP_094279310.1">
    <property type="nucleotide sequence ID" value="NZ_NQJF01000013.1"/>
</dbReference>
<feature type="transmembrane region" description="Helical" evidence="1">
    <location>
        <begin position="71"/>
        <end position="90"/>
    </location>
</feature>
<feature type="transmembrane region" description="Helical" evidence="1">
    <location>
        <begin position="12"/>
        <end position="38"/>
    </location>
</feature>
<name>A0A235CED8_9GAMM</name>
<reference evidence="2 4" key="1">
    <citation type="submission" date="2017-08" db="EMBL/GenBank/DDBJ databases">
        <title>Draft Genome Sequence of the Marine Bacterium Oceanimonas baumannii ATCC 700832.</title>
        <authorList>
            <person name="Mcclelland W.D."/>
            <person name="Brennan M.A."/>
            <person name="Trachtenberg A.M."/>
            <person name="Maclea K.S."/>
        </authorList>
    </citation>
    <scope>NUCLEOTIDE SEQUENCE [LARGE SCALE GENOMIC DNA]</scope>
    <source>
        <strain evidence="2 4">ATCC 700832</strain>
    </source>
</reference>
<evidence type="ECO:0000313" key="4">
    <source>
        <dbReference type="Proteomes" id="UP000243640"/>
    </source>
</evidence>
<dbReference type="Proteomes" id="UP000243640">
    <property type="component" value="Unassembled WGS sequence"/>
</dbReference>
<dbReference type="EMBL" id="NQJF01000013">
    <property type="protein sequence ID" value="OYD22774.1"/>
    <property type="molecule type" value="Genomic_DNA"/>
</dbReference>
<feature type="transmembrane region" description="Helical" evidence="1">
    <location>
        <begin position="44"/>
        <end position="64"/>
    </location>
</feature>
<organism evidence="2 4">
    <name type="scientific">Oceanimonas baumannii</name>
    <dbReference type="NCBI Taxonomy" id="129578"/>
    <lineage>
        <taxon>Bacteria</taxon>
        <taxon>Pseudomonadati</taxon>
        <taxon>Pseudomonadota</taxon>
        <taxon>Gammaproteobacteria</taxon>
        <taxon>Aeromonadales</taxon>
        <taxon>Aeromonadaceae</taxon>
        <taxon>Oceanimonas</taxon>
    </lineage>
</organism>
<keyword evidence="1" id="KW-0812">Transmembrane</keyword>
<protein>
    <recommendedName>
        <fullName evidence="6">Iron transporter</fullName>
    </recommendedName>
</protein>
<evidence type="ECO:0000313" key="5">
    <source>
        <dbReference type="Proteomes" id="UP000295058"/>
    </source>
</evidence>
<comment type="caution">
    <text evidence="2">The sequence shown here is derived from an EMBL/GenBank/DDBJ whole genome shotgun (WGS) entry which is preliminary data.</text>
</comment>
<dbReference type="Proteomes" id="UP000295058">
    <property type="component" value="Unassembled WGS sequence"/>
</dbReference>
<evidence type="ECO:0000313" key="3">
    <source>
        <dbReference type="EMBL" id="TDW57741.1"/>
    </source>
</evidence>
<keyword evidence="5" id="KW-1185">Reference proteome</keyword>